<sequence>MNRGDPGAFVDQAAGRLIRPYAVAGGRTAPHADFHLVTHVVATGRPLDGLGPDHDDILTLCRRPISVAEVSALSGLPLAVTKILLSDLLGRRAIDTRAPVPVFDRARPSTDLLEKVLDALYKL</sequence>
<comment type="caution">
    <text evidence="1">The sequence shown here is derived from an EMBL/GenBank/DDBJ whole genome shotgun (WGS) entry which is preliminary data.</text>
</comment>
<reference evidence="2" key="1">
    <citation type="journal article" date="2019" name="Int. J. Syst. Evol. Microbiol.">
        <title>The Global Catalogue of Microorganisms (GCM) 10K type strain sequencing project: providing services to taxonomists for standard genome sequencing and annotation.</title>
        <authorList>
            <consortium name="The Broad Institute Genomics Platform"/>
            <consortium name="The Broad Institute Genome Sequencing Center for Infectious Disease"/>
            <person name="Wu L."/>
            <person name="Ma J."/>
        </authorList>
    </citation>
    <scope>NUCLEOTIDE SEQUENCE [LARGE SCALE GENOMIC DNA]</scope>
    <source>
        <strain evidence="2">JCM 16013</strain>
    </source>
</reference>
<dbReference type="PANTHER" id="PTHR36221:SF1">
    <property type="entry name" value="DUF742 DOMAIN-CONTAINING PROTEIN"/>
    <property type="match status" value="1"/>
</dbReference>
<dbReference type="Proteomes" id="UP001499854">
    <property type="component" value="Unassembled WGS sequence"/>
</dbReference>
<dbReference type="RefSeq" id="WP_344659479.1">
    <property type="nucleotide sequence ID" value="NZ_BAAAQM010000029.1"/>
</dbReference>
<gene>
    <name evidence="1" type="ORF">GCM10009838_49420</name>
</gene>
<organism evidence="1 2">
    <name type="scientific">Catenulispora subtropica</name>
    <dbReference type="NCBI Taxonomy" id="450798"/>
    <lineage>
        <taxon>Bacteria</taxon>
        <taxon>Bacillati</taxon>
        <taxon>Actinomycetota</taxon>
        <taxon>Actinomycetes</taxon>
        <taxon>Catenulisporales</taxon>
        <taxon>Catenulisporaceae</taxon>
        <taxon>Catenulispora</taxon>
    </lineage>
</organism>
<dbReference type="Pfam" id="PF05331">
    <property type="entry name" value="DUF742"/>
    <property type="match status" value="1"/>
</dbReference>
<dbReference type="PANTHER" id="PTHR36221">
    <property type="entry name" value="DUF742 DOMAIN-CONTAINING PROTEIN"/>
    <property type="match status" value="1"/>
</dbReference>
<keyword evidence="2" id="KW-1185">Reference proteome</keyword>
<dbReference type="InterPro" id="IPR007995">
    <property type="entry name" value="DUF742"/>
</dbReference>
<evidence type="ECO:0000313" key="1">
    <source>
        <dbReference type="EMBL" id="GAA1982101.1"/>
    </source>
</evidence>
<name>A0ABP5DLC8_9ACTN</name>
<evidence type="ECO:0000313" key="2">
    <source>
        <dbReference type="Proteomes" id="UP001499854"/>
    </source>
</evidence>
<protein>
    <submittedName>
        <fullName evidence="1">DUF742 domain-containing protein</fullName>
    </submittedName>
</protein>
<accession>A0ABP5DLC8</accession>
<dbReference type="EMBL" id="BAAAQM010000029">
    <property type="protein sequence ID" value="GAA1982101.1"/>
    <property type="molecule type" value="Genomic_DNA"/>
</dbReference>
<proteinExistence type="predicted"/>